<dbReference type="AlphaFoldDB" id="A0A1G4BHM2"/>
<accession>A0A1G4BHM2</accession>
<dbReference type="GeneID" id="34557069"/>
<protein>
    <submittedName>
        <fullName evidence="2">Uncharacterized protein</fullName>
    </submittedName>
</protein>
<dbReference type="EMBL" id="MJBS01000024">
    <property type="protein sequence ID" value="OHF00836.1"/>
    <property type="molecule type" value="Genomic_DNA"/>
</dbReference>
<name>A0A1G4BHM2_9PEZI</name>
<feature type="region of interest" description="Disordered" evidence="1">
    <location>
        <begin position="1"/>
        <end position="32"/>
    </location>
</feature>
<evidence type="ECO:0000256" key="1">
    <source>
        <dbReference type="SAM" id="MobiDB-lite"/>
    </source>
</evidence>
<reference evidence="2 3" key="1">
    <citation type="submission" date="2016-09" db="EMBL/GenBank/DDBJ databases">
        <authorList>
            <person name="Capua I."/>
            <person name="De Benedictis P."/>
            <person name="Joannis T."/>
            <person name="Lombin L.H."/>
            <person name="Cattoli G."/>
        </authorList>
    </citation>
    <scope>NUCLEOTIDE SEQUENCE [LARGE SCALE GENOMIC DNA]</scope>
    <source>
        <strain evidence="2 3">IMI 309357</strain>
    </source>
</reference>
<keyword evidence="3" id="KW-1185">Reference proteome</keyword>
<evidence type="ECO:0000313" key="2">
    <source>
        <dbReference type="EMBL" id="OHF00836.1"/>
    </source>
</evidence>
<gene>
    <name evidence="2" type="ORF">CORC01_03910</name>
</gene>
<proteinExistence type="predicted"/>
<comment type="caution">
    <text evidence="2">The sequence shown here is derived from an EMBL/GenBank/DDBJ whole genome shotgun (WGS) entry which is preliminary data.</text>
</comment>
<dbReference type="Proteomes" id="UP000176998">
    <property type="component" value="Unassembled WGS sequence"/>
</dbReference>
<organism evidence="2 3">
    <name type="scientific">Colletotrichum orchidophilum</name>
    <dbReference type="NCBI Taxonomy" id="1209926"/>
    <lineage>
        <taxon>Eukaryota</taxon>
        <taxon>Fungi</taxon>
        <taxon>Dikarya</taxon>
        <taxon>Ascomycota</taxon>
        <taxon>Pezizomycotina</taxon>
        <taxon>Sordariomycetes</taxon>
        <taxon>Hypocreomycetidae</taxon>
        <taxon>Glomerellales</taxon>
        <taxon>Glomerellaceae</taxon>
        <taxon>Colletotrichum</taxon>
    </lineage>
</organism>
<dbReference type="RefSeq" id="XP_022477978.1">
    <property type="nucleotide sequence ID" value="XM_022615559.1"/>
</dbReference>
<sequence>MEQLKKTQEQTMAKTPSPFGALGTPNAAPHMPAFLRRRPTAPIGHSTKALGSAQCLGMWRHLETLQRGLRDTFLSLYPYAPNSYYKSTFTTNTICASAYQDAEGTVDAMVGPATAPARSWCRTITTATTAAECWADLGHAALAPASAAATAATADMGTAAAWEEVGEDAEVAGRPGCER</sequence>
<dbReference type="OrthoDB" id="10614692at2759"/>
<evidence type="ECO:0000313" key="3">
    <source>
        <dbReference type="Proteomes" id="UP000176998"/>
    </source>
</evidence>